<feature type="compositionally biased region" description="Low complexity" evidence="6">
    <location>
        <begin position="7"/>
        <end position="21"/>
    </location>
</feature>
<dbReference type="InterPro" id="IPR039425">
    <property type="entry name" value="RNA_pol_sigma-70-like"/>
</dbReference>
<feature type="compositionally biased region" description="Low complexity" evidence="6">
    <location>
        <begin position="303"/>
        <end position="318"/>
    </location>
</feature>
<dbReference type="GO" id="GO:0003677">
    <property type="term" value="F:DNA binding"/>
    <property type="evidence" value="ECO:0007669"/>
    <property type="project" value="UniProtKB-KW"/>
</dbReference>
<name>G2PEE4_STRV4</name>
<dbReference type="Proteomes" id="UP000008703">
    <property type="component" value="Chromosome"/>
</dbReference>
<feature type="region of interest" description="Disordered" evidence="6">
    <location>
        <begin position="303"/>
        <end position="331"/>
    </location>
</feature>
<sequence length="331" mass="36249">MEHSHQARVGRSAGARRAATAHLHEAADDDAATGPPAAGHPDTEGLQGRGHTDRPVRPVPDQELTRQLAEGYRSGSSSPAAGDLLYRRHHTATLRYALTCCRDPHDAEDLASEAFFRTFQAVRAGGGPRGPWRPYLLTVVRHTATEWSAGERRVLLTADFESWRQHASTADPQQHLVARENRRLLIHSFRGLPERWQTVLWLTLVEEETPHRVAVVLGISPSGVTSLAFRAREGLREAYLRAHLESARDDRCRHYSGLIGASVRRGGVRGRALARHLAGCAFCSHAYGELLGLSAAMRTAPRTAAPAGARGQDLPPAIRVRRPPGGRPDRP</sequence>
<dbReference type="InterPro" id="IPR007627">
    <property type="entry name" value="RNA_pol_sigma70_r2"/>
</dbReference>
<reference evidence="8" key="1">
    <citation type="submission" date="2011-08" db="EMBL/GenBank/DDBJ databases">
        <title>Complete sequence of chromosome of Streptomyces violaceusniger Tu 4113.</title>
        <authorList>
            <consortium name="US DOE Joint Genome Institute"/>
            <person name="Lucas S."/>
            <person name="Han J."/>
            <person name="Lapidus A."/>
            <person name="Cheng J.-F."/>
            <person name="Goodwin L."/>
            <person name="Pitluck S."/>
            <person name="Peters L."/>
            <person name="Ivanova N."/>
            <person name="Daligault H."/>
            <person name="Detter J.C."/>
            <person name="Han C."/>
            <person name="Tapia R."/>
            <person name="Land M."/>
            <person name="Hauser L."/>
            <person name="Kyrpides N."/>
            <person name="Ivanova N."/>
            <person name="Pagani I."/>
            <person name="Hagen A."/>
            <person name="Katz L."/>
            <person name="Fiedler H.-P."/>
            <person name="Keasling J."/>
            <person name="Fortman J."/>
            <person name="Woyke T."/>
        </authorList>
    </citation>
    <scope>NUCLEOTIDE SEQUENCE [LARGE SCALE GENOMIC DNA]</scope>
    <source>
        <strain evidence="8">Tu 4113</strain>
    </source>
</reference>
<keyword evidence="4" id="KW-0238">DNA-binding</keyword>
<dbReference type="PANTHER" id="PTHR43133:SF8">
    <property type="entry name" value="RNA POLYMERASE SIGMA FACTOR HI_1459-RELATED"/>
    <property type="match status" value="1"/>
</dbReference>
<dbReference type="InterPro" id="IPR014284">
    <property type="entry name" value="RNA_pol_sigma-70_dom"/>
</dbReference>
<dbReference type="Gene3D" id="1.10.1740.10">
    <property type="match status" value="1"/>
</dbReference>
<dbReference type="NCBIfam" id="TIGR02937">
    <property type="entry name" value="sigma70-ECF"/>
    <property type="match status" value="1"/>
</dbReference>
<accession>G2PEE4</accession>
<evidence type="ECO:0000259" key="7">
    <source>
        <dbReference type="Pfam" id="PF04542"/>
    </source>
</evidence>
<gene>
    <name evidence="8" type="ORF">Strvi_3607</name>
</gene>
<dbReference type="GO" id="GO:0006352">
    <property type="term" value="P:DNA-templated transcription initiation"/>
    <property type="evidence" value="ECO:0007669"/>
    <property type="project" value="InterPro"/>
</dbReference>
<comment type="similarity">
    <text evidence="1">Belongs to the sigma-70 factor family. ECF subfamily.</text>
</comment>
<keyword evidence="5" id="KW-0804">Transcription</keyword>
<evidence type="ECO:0000313" key="9">
    <source>
        <dbReference type="Proteomes" id="UP000008703"/>
    </source>
</evidence>
<evidence type="ECO:0000256" key="4">
    <source>
        <dbReference type="ARBA" id="ARBA00023125"/>
    </source>
</evidence>
<dbReference type="KEGG" id="svl:Strvi_3607"/>
<evidence type="ECO:0000256" key="6">
    <source>
        <dbReference type="SAM" id="MobiDB-lite"/>
    </source>
</evidence>
<evidence type="ECO:0000256" key="3">
    <source>
        <dbReference type="ARBA" id="ARBA00023082"/>
    </source>
</evidence>
<evidence type="ECO:0000313" key="8">
    <source>
        <dbReference type="EMBL" id="AEM83275.1"/>
    </source>
</evidence>
<organism evidence="8 9">
    <name type="scientific">Streptomyces violaceusniger (strain Tu 4113)</name>
    <dbReference type="NCBI Taxonomy" id="653045"/>
    <lineage>
        <taxon>Bacteria</taxon>
        <taxon>Bacillati</taxon>
        <taxon>Actinomycetota</taxon>
        <taxon>Actinomycetes</taxon>
        <taxon>Kitasatosporales</taxon>
        <taxon>Streptomycetaceae</taxon>
        <taxon>Streptomyces</taxon>
        <taxon>Streptomyces violaceusniger group</taxon>
    </lineage>
</organism>
<protein>
    <submittedName>
        <fullName evidence="8">RNA polymerase, sigma-24 subunit, ECF subfamily</fullName>
    </submittedName>
</protein>
<dbReference type="InterPro" id="IPR013325">
    <property type="entry name" value="RNA_pol_sigma_r2"/>
</dbReference>
<evidence type="ECO:0000256" key="2">
    <source>
        <dbReference type="ARBA" id="ARBA00023015"/>
    </source>
</evidence>
<dbReference type="GO" id="GO:0016987">
    <property type="term" value="F:sigma factor activity"/>
    <property type="evidence" value="ECO:0007669"/>
    <property type="project" value="UniProtKB-KW"/>
</dbReference>
<dbReference type="InterPro" id="IPR036388">
    <property type="entry name" value="WH-like_DNA-bd_sf"/>
</dbReference>
<keyword evidence="3" id="KW-0731">Sigma factor</keyword>
<feature type="domain" description="RNA polymerase sigma-70 region 2" evidence="7">
    <location>
        <begin position="85"/>
        <end position="151"/>
    </location>
</feature>
<dbReference type="SUPFAM" id="SSF88946">
    <property type="entry name" value="Sigma2 domain of RNA polymerase sigma factors"/>
    <property type="match status" value="1"/>
</dbReference>
<dbReference type="SUPFAM" id="SSF88659">
    <property type="entry name" value="Sigma3 and sigma4 domains of RNA polymerase sigma factors"/>
    <property type="match status" value="1"/>
</dbReference>
<dbReference type="Pfam" id="PF04542">
    <property type="entry name" value="Sigma70_r2"/>
    <property type="match status" value="1"/>
</dbReference>
<evidence type="ECO:0000256" key="1">
    <source>
        <dbReference type="ARBA" id="ARBA00010641"/>
    </source>
</evidence>
<evidence type="ECO:0000256" key="5">
    <source>
        <dbReference type="ARBA" id="ARBA00023163"/>
    </source>
</evidence>
<dbReference type="PANTHER" id="PTHR43133">
    <property type="entry name" value="RNA POLYMERASE ECF-TYPE SIGMA FACTO"/>
    <property type="match status" value="1"/>
</dbReference>
<proteinExistence type="inferred from homology"/>
<feature type="region of interest" description="Disordered" evidence="6">
    <location>
        <begin position="1"/>
        <end position="60"/>
    </location>
</feature>
<dbReference type="HOGENOM" id="CLU_021839_0_0_11"/>
<dbReference type="Gene3D" id="1.10.10.10">
    <property type="entry name" value="Winged helix-like DNA-binding domain superfamily/Winged helix DNA-binding domain"/>
    <property type="match status" value="1"/>
</dbReference>
<dbReference type="InterPro" id="IPR013324">
    <property type="entry name" value="RNA_pol_sigma_r3/r4-like"/>
</dbReference>
<dbReference type="AlphaFoldDB" id="G2PEE4"/>
<dbReference type="eggNOG" id="COG1595">
    <property type="taxonomic scope" value="Bacteria"/>
</dbReference>
<dbReference type="RefSeq" id="WP_014056773.1">
    <property type="nucleotide sequence ID" value="NC_015957.1"/>
</dbReference>
<keyword evidence="9" id="KW-1185">Reference proteome</keyword>
<dbReference type="EMBL" id="CP002994">
    <property type="protein sequence ID" value="AEM83275.1"/>
    <property type="molecule type" value="Genomic_DNA"/>
</dbReference>
<keyword evidence="2" id="KW-0805">Transcription regulation</keyword>